<feature type="binding site" evidence="10">
    <location>
        <position position="200"/>
    </location>
    <ligand>
        <name>NAD(+)</name>
        <dbReference type="ChEBI" id="CHEBI:57540"/>
    </ligand>
</feature>
<dbReference type="InterPro" id="IPR023637">
    <property type="entry name" value="Urocanase-like"/>
</dbReference>
<keyword evidence="5 10" id="KW-0520">NAD</keyword>
<evidence type="ECO:0000256" key="1">
    <source>
        <dbReference type="ARBA" id="ARBA00004794"/>
    </source>
</evidence>
<feature type="domain" description="Urocanase Rossmann-like" evidence="11">
    <location>
        <begin position="139"/>
        <end position="347"/>
    </location>
</feature>
<evidence type="ECO:0000256" key="3">
    <source>
        <dbReference type="ARBA" id="ARBA00011992"/>
    </source>
</evidence>
<protein>
    <recommendedName>
        <fullName evidence="3 10">Urocanate hydratase</fullName>
        <shortName evidence="10">Urocanase</shortName>
        <ecNumber evidence="3 10">4.2.1.49</ecNumber>
    </recommendedName>
    <alternativeName>
        <fullName evidence="7 10">Imidazolonepropionate hydrolase</fullName>
    </alternativeName>
</protein>
<evidence type="ECO:0000256" key="10">
    <source>
        <dbReference type="HAMAP-Rule" id="MF_00577"/>
    </source>
</evidence>
<comment type="subcellular location">
    <subcellularLocation>
        <location evidence="10">Cytoplasm</location>
    </subcellularLocation>
</comment>
<feature type="binding site" evidence="10">
    <location>
        <begin position="272"/>
        <end position="273"/>
    </location>
    <ligand>
        <name>NAD(+)</name>
        <dbReference type="ChEBI" id="CHEBI:57540"/>
    </ligand>
</feature>
<dbReference type="InterPro" id="IPR055351">
    <property type="entry name" value="Urocanase"/>
</dbReference>
<feature type="domain" description="Urocanase N-terminal" evidence="12">
    <location>
        <begin position="10"/>
        <end position="136"/>
    </location>
</feature>
<gene>
    <name evidence="10 14" type="primary">hutU</name>
    <name evidence="14" type="ORF">H1191_19865</name>
</gene>
<feature type="binding site" evidence="10">
    <location>
        <position position="491"/>
    </location>
    <ligand>
        <name>NAD(+)</name>
        <dbReference type="ChEBI" id="CHEBI:57540"/>
    </ligand>
</feature>
<feature type="active site" evidence="10">
    <location>
        <position position="409"/>
    </location>
</feature>
<proteinExistence type="inferred from homology"/>
<dbReference type="Pfam" id="PF17391">
    <property type="entry name" value="Urocanase_N"/>
    <property type="match status" value="1"/>
</dbReference>
<comment type="catalytic activity">
    <reaction evidence="8 10">
        <text>4-imidazolone-5-propanoate = trans-urocanate + H2O</text>
        <dbReference type="Rhea" id="RHEA:13101"/>
        <dbReference type="ChEBI" id="CHEBI:15377"/>
        <dbReference type="ChEBI" id="CHEBI:17771"/>
        <dbReference type="ChEBI" id="CHEBI:77893"/>
        <dbReference type="EC" id="4.2.1.49"/>
    </reaction>
</comment>
<dbReference type="Gene3D" id="3.40.1770.10">
    <property type="entry name" value="Urocanase superfamily"/>
    <property type="match status" value="1"/>
</dbReference>
<dbReference type="Pfam" id="PF01175">
    <property type="entry name" value="Urocanase"/>
    <property type="match status" value="1"/>
</dbReference>
<comment type="pathway">
    <text evidence="1 10">Amino-acid degradation; L-histidine degradation into L-glutamate; N-formimidoyl-L-glutamate from L-histidine: step 2/3.</text>
</comment>
<feature type="binding site" evidence="10">
    <location>
        <begin position="262"/>
        <end position="266"/>
    </location>
    <ligand>
        <name>NAD(+)</name>
        <dbReference type="ChEBI" id="CHEBI:57540"/>
    </ligand>
</feature>
<dbReference type="SUPFAM" id="SSF111326">
    <property type="entry name" value="Urocanase"/>
    <property type="match status" value="1"/>
</dbReference>
<keyword evidence="6 10" id="KW-0456">Lyase</keyword>
<evidence type="ECO:0000313" key="15">
    <source>
        <dbReference type="Proteomes" id="UP000535491"/>
    </source>
</evidence>
<evidence type="ECO:0000259" key="12">
    <source>
        <dbReference type="Pfam" id="PF17391"/>
    </source>
</evidence>
<dbReference type="NCBIfam" id="TIGR01228">
    <property type="entry name" value="hutU"/>
    <property type="match status" value="1"/>
</dbReference>
<organism evidence="14 15">
    <name type="scientific">Paenactinomyces guangxiensis</name>
    <dbReference type="NCBI Taxonomy" id="1490290"/>
    <lineage>
        <taxon>Bacteria</taxon>
        <taxon>Bacillati</taxon>
        <taxon>Bacillota</taxon>
        <taxon>Bacilli</taxon>
        <taxon>Bacillales</taxon>
        <taxon>Thermoactinomycetaceae</taxon>
        <taxon>Paenactinomyces</taxon>
    </lineage>
</organism>
<evidence type="ECO:0000256" key="8">
    <source>
        <dbReference type="ARBA" id="ARBA00047623"/>
    </source>
</evidence>
<feature type="domain" description="Urocanase C-terminal" evidence="13">
    <location>
        <begin position="350"/>
        <end position="544"/>
    </location>
</feature>
<feature type="binding site" evidence="10">
    <location>
        <position position="195"/>
    </location>
    <ligand>
        <name>NAD(+)</name>
        <dbReference type="ChEBI" id="CHEBI:57540"/>
    </ligand>
</feature>
<dbReference type="EMBL" id="JACEIQ010000040">
    <property type="protein sequence ID" value="MBA4496515.1"/>
    <property type="molecule type" value="Genomic_DNA"/>
</dbReference>
<comment type="function">
    <text evidence="9 10">Catalyzes the conversion of urocanate to 4-imidazolone-5-propionate.</text>
</comment>
<keyword evidence="4 10" id="KW-0369">Histidine metabolism</keyword>
<comment type="caution">
    <text evidence="14">The sequence shown here is derived from an EMBL/GenBank/DDBJ whole genome shotgun (WGS) entry which is preliminary data.</text>
</comment>
<evidence type="ECO:0000256" key="4">
    <source>
        <dbReference type="ARBA" id="ARBA00022808"/>
    </source>
</evidence>
<sequence>MSGKTGGHQVRAYRGTDLHTQGWIQEAALRMLMNNLDPEVAECPEELIVYGGIGKAARNWEAFDAIVQTLMKLENDETMLVQSGKPVAVFKTHVDAPRVLIANSNLVPAWATWDHFHELDKKGLMMYGQMTAGSWVYIGSQGIVQGTYETFAECARQHFGGSLRGTITVTAGLGGMGGAQPLAVTLNDGVVIAIEVDPARIQRRLDTKYLDKMTDQLDEAMVMAQAAKQEGKPLSIGLLGNAAEVLPQMIEQGFIPDIVTDQTSAHDPLNGYLPQGMSLQEAAELRKTNPKRVEEQAKLSMANHVRAMLTMQEKGAVAFDYGNNIRQVAKDQGVKNAFRFPGFVPAYIRPQFCEGKGPFRWIALSGDPEDIYKTDEVILREFSQNKHLCHWIRMAREKIAFQGLPARICWLGYGERARFGRIINQMVTSGELKAPIVIGRDHLDSGSVASPNRETEGMKDGSDAVADWPILNALINAVGGASWVSVHHGGGVGMGYSLHAGMVIVADGTKEAEKRLERVLTTDPGIGVARHADAGYELAIQTASKKGVHIPMLHR</sequence>
<dbReference type="HAMAP" id="MF_00577">
    <property type="entry name" value="HutU"/>
    <property type="match status" value="1"/>
</dbReference>
<keyword evidence="10" id="KW-0963">Cytoplasm</keyword>
<feature type="binding site" evidence="10">
    <location>
        <position position="129"/>
    </location>
    <ligand>
        <name>NAD(+)</name>
        <dbReference type="ChEBI" id="CHEBI:57540"/>
    </ligand>
</feature>
<feature type="binding site" evidence="10">
    <location>
        <begin position="175"/>
        <end position="177"/>
    </location>
    <ligand>
        <name>NAD(+)</name>
        <dbReference type="ChEBI" id="CHEBI:57540"/>
    </ligand>
</feature>
<dbReference type="PANTHER" id="PTHR12216">
    <property type="entry name" value="UROCANATE HYDRATASE"/>
    <property type="match status" value="1"/>
</dbReference>
<evidence type="ECO:0000256" key="6">
    <source>
        <dbReference type="ARBA" id="ARBA00023239"/>
    </source>
</evidence>
<reference evidence="14 15" key="1">
    <citation type="submission" date="2020-07" db="EMBL/GenBank/DDBJ databases">
        <authorList>
            <person name="Feng H."/>
        </authorList>
    </citation>
    <scope>NUCLEOTIDE SEQUENCE [LARGE SCALE GENOMIC DNA]</scope>
    <source>
        <strain evidence="15">s-10</strain>
    </source>
</reference>
<dbReference type="UniPathway" id="UPA00379">
    <property type="reaction ID" value="UER00550"/>
</dbReference>
<evidence type="ECO:0000256" key="9">
    <source>
        <dbReference type="ARBA" id="ARBA00056569"/>
    </source>
</evidence>
<feature type="binding site" evidence="10">
    <location>
        <begin position="241"/>
        <end position="242"/>
    </location>
    <ligand>
        <name>NAD(+)</name>
        <dbReference type="ChEBI" id="CHEBI:57540"/>
    </ligand>
</feature>
<dbReference type="Gene3D" id="3.40.50.10730">
    <property type="entry name" value="Urocanase like domains"/>
    <property type="match status" value="1"/>
</dbReference>
<comment type="similarity">
    <text evidence="2 10">Belongs to the urocanase family.</text>
</comment>
<dbReference type="RefSeq" id="WP_181755003.1">
    <property type="nucleotide sequence ID" value="NZ_JACEIQ010000040.1"/>
</dbReference>
<evidence type="ECO:0000256" key="2">
    <source>
        <dbReference type="ARBA" id="ARBA00007578"/>
    </source>
</evidence>
<dbReference type="InterPro" id="IPR038364">
    <property type="entry name" value="Urocanase_central_sf"/>
</dbReference>
<dbReference type="GO" id="GO:0005737">
    <property type="term" value="C:cytoplasm"/>
    <property type="evidence" value="ECO:0007669"/>
    <property type="project" value="UniProtKB-SubCell"/>
</dbReference>
<evidence type="ECO:0000259" key="13">
    <source>
        <dbReference type="Pfam" id="PF17392"/>
    </source>
</evidence>
<dbReference type="Proteomes" id="UP000535491">
    <property type="component" value="Unassembled WGS sequence"/>
</dbReference>
<dbReference type="EC" id="4.2.1.49" evidence="3 10"/>
<dbReference type="InterPro" id="IPR035400">
    <property type="entry name" value="Urocanase_N"/>
</dbReference>
<evidence type="ECO:0000256" key="5">
    <source>
        <dbReference type="ARBA" id="ARBA00023027"/>
    </source>
</evidence>
<dbReference type="InterPro" id="IPR035401">
    <property type="entry name" value="Urocanase_C"/>
</dbReference>
<dbReference type="InterPro" id="IPR035085">
    <property type="entry name" value="Urocanase_Rossmann-like"/>
</dbReference>
<name>A0A7W1WUU7_9BACL</name>
<comment type="cofactor">
    <cofactor evidence="10">
        <name>NAD(+)</name>
        <dbReference type="ChEBI" id="CHEBI:57540"/>
    </cofactor>
    <text evidence="10">Binds 1 NAD(+) per subunit.</text>
</comment>
<dbReference type="Pfam" id="PF17392">
    <property type="entry name" value="Urocanase_C"/>
    <property type="match status" value="1"/>
</dbReference>
<dbReference type="InterPro" id="IPR036190">
    <property type="entry name" value="Urocanase_sf"/>
</dbReference>
<feature type="binding site" evidence="10">
    <location>
        <begin position="51"/>
        <end position="52"/>
    </location>
    <ligand>
        <name>NAD(+)</name>
        <dbReference type="ChEBI" id="CHEBI:57540"/>
    </ligand>
</feature>
<feature type="binding site" evidence="10">
    <location>
        <position position="321"/>
    </location>
    <ligand>
        <name>NAD(+)</name>
        <dbReference type="ChEBI" id="CHEBI:57540"/>
    </ligand>
</feature>
<dbReference type="GO" id="GO:0019557">
    <property type="term" value="P:L-histidine catabolic process to glutamate and formate"/>
    <property type="evidence" value="ECO:0007669"/>
    <property type="project" value="UniProtKB-UniPathway"/>
</dbReference>
<dbReference type="FunFam" id="3.40.50.10730:FF:000001">
    <property type="entry name" value="Urocanate hydratase"/>
    <property type="match status" value="1"/>
</dbReference>
<evidence type="ECO:0000259" key="11">
    <source>
        <dbReference type="Pfam" id="PF01175"/>
    </source>
</evidence>
<accession>A0A7W1WUU7</accession>
<dbReference type="PIRSF" id="PIRSF001423">
    <property type="entry name" value="Urocanate_hydrat"/>
    <property type="match status" value="1"/>
</dbReference>
<dbReference type="GO" id="GO:0016153">
    <property type="term" value="F:urocanate hydratase activity"/>
    <property type="evidence" value="ECO:0007669"/>
    <property type="project" value="UniProtKB-UniRule"/>
</dbReference>
<dbReference type="NCBIfam" id="NF003820">
    <property type="entry name" value="PRK05414.1"/>
    <property type="match status" value="1"/>
</dbReference>
<keyword evidence="15" id="KW-1185">Reference proteome</keyword>
<dbReference type="InterPro" id="IPR023636">
    <property type="entry name" value="Urocanase_CS"/>
</dbReference>
<evidence type="ECO:0000256" key="7">
    <source>
        <dbReference type="ARBA" id="ARBA00031640"/>
    </source>
</evidence>
<evidence type="ECO:0000313" key="14">
    <source>
        <dbReference type="EMBL" id="MBA4496515.1"/>
    </source>
</evidence>
<dbReference type="AlphaFoldDB" id="A0A7W1WUU7"/>
<dbReference type="PROSITE" id="PS01233">
    <property type="entry name" value="UROCANASE"/>
    <property type="match status" value="1"/>
</dbReference>
<dbReference type="GO" id="GO:0019556">
    <property type="term" value="P:L-histidine catabolic process to glutamate and formamide"/>
    <property type="evidence" value="ECO:0007669"/>
    <property type="project" value="UniProtKB-UniPathway"/>
</dbReference>
<dbReference type="PANTHER" id="PTHR12216:SF4">
    <property type="entry name" value="UROCANATE HYDRATASE"/>
    <property type="match status" value="1"/>
</dbReference>